<protein>
    <submittedName>
        <fullName evidence="2">Aminotransferase class V</fullName>
    </submittedName>
</protein>
<reference evidence="1 4" key="1">
    <citation type="journal article" date="2011" name="J. Bacteriol.">
        <title>Genome sequence of Halobiforma lacisalsi AJ5, an extremely halophilic archaeon which harbors a bop gene.</title>
        <authorList>
            <person name="Jiang X."/>
            <person name="Wang S."/>
            <person name="Cheng H."/>
            <person name="Huo Y."/>
            <person name="Zhang X."/>
            <person name="Zhu X."/>
            <person name="Han X."/>
            <person name="Ni P."/>
            <person name="Wu M."/>
        </authorList>
    </citation>
    <scope>NUCLEOTIDE SEQUENCE [LARGE SCALE GENOMIC DNA]</scope>
    <source>
        <strain evidence="1 4">AJ5</strain>
    </source>
</reference>
<keyword evidence="2" id="KW-0032">Aminotransferase</keyword>
<dbReference type="EMBL" id="AOLZ01000013">
    <property type="protein sequence ID" value="EMA36919.1"/>
    <property type="molecule type" value="Genomic_DNA"/>
</dbReference>
<dbReference type="Proteomes" id="UP000186547">
    <property type="component" value="Chromosome"/>
</dbReference>
<dbReference type="KEGG" id="hlc:CHINAEXTREME07850"/>
<organism evidence="2 3">
    <name type="scientific">Natronobacterium lacisalsi AJ5</name>
    <dbReference type="NCBI Taxonomy" id="358396"/>
    <lineage>
        <taxon>Archaea</taxon>
        <taxon>Methanobacteriati</taxon>
        <taxon>Methanobacteriota</taxon>
        <taxon>Stenosarchaea group</taxon>
        <taxon>Halobacteria</taxon>
        <taxon>Halobacteriales</taxon>
        <taxon>Natrialbaceae</taxon>
        <taxon>Natronobacterium</taxon>
    </lineage>
</organism>
<reference evidence="1" key="3">
    <citation type="submission" date="2017-01" db="EMBL/GenBank/DDBJ databases">
        <authorList>
            <person name="Mah S.A."/>
            <person name="Swanson W.J."/>
            <person name="Moy G.W."/>
            <person name="Vacquier V.D."/>
        </authorList>
    </citation>
    <scope>NUCLEOTIDE SEQUENCE</scope>
    <source>
        <strain evidence="1">AJ5</strain>
    </source>
</reference>
<accession>M0LX41</accession>
<sequence length="36" mass="4091">MVVRSLPTPEAIRVSLHAFNTREEVDRVLEALSPAW</sequence>
<evidence type="ECO:0000313" key="3">
    <source>
        <dbReference type="Proteomes" id="UP000011555"/>
    </source>
</evidence>
<dbReference type="InterPro" id="IPR015424">
    <property type="entry name" value="PyrdxlP-dep_Trfase"/>
</dbReference>
<dbReference type="AlphaFoldDB" id="M0LX41"/>
<dbReference type="Proteomes" id="UP000011555">
    <property type="component" value="Unassembled WGS sequence"/>
</dbReference>
<dbReference type="GO" id="GO:0008483">
    <property type="term" value="F:transaminase activity"/>
    <property type="evidence" value="ECO:0007669"/>
    <property type="project" value="UniProtKB-KW"/>
</dbReference>
<gene>
    <name evidence="2" type="ORF">C445_01716</name>
    <name evidence="1" type="ORF">CHINAEXTREME_07850</name>
</gene>
<evidence type="ECO:0000313" key="1">
    <source>
        <dbReference type="EMBL" id="APW97691.1"/>
    </source>
</evidence>
<dbReference type="GeneID" id="89153297"/>
<reference evidence="2 3" key="2">
    <citation type="journal article" date="2014" name="PLoS Genet.">
        <title>Phylogenetically driven sequencing of extremely halophilic archaea reveals strategies for static and dynamic osmo-response.</title>
        <authorList>
            <person name="Becker E.A."/>
            <person name="Seitzer P.M."/>
            <person name="Tritt A."/>
            <person name="Larsen D."/>
            <person name="Krusor M."/>
            <person name="Yao A.I."/>
            <person name="Wu D."/>
            <person name="Madern D."/>
            <person name="Eisen J.A."/>
            <person name="Darling A.E."/>
            <person name="Facciotti M.T."/>
        </authorList>
    </citation>
    <scope>NUCLEOTIDE SEQUENCE [LARGE SCALE GENOMIC DNA]</scope>
    <source>
        <strain evidence="2 3">AJ5</strain>
    </source>
</reference>
<keyword evidence="2" id="KW-0808">Transferase</keyword>
<proteinExistence type="predicted"/>
<dbReference type="SUPFAM" id="SSF53383">
    <property type="entry name" value="PLP-dependent transferases"/>
    <property type="match status" value="1"/>
</dbReference>
<dbReference type="InterPro" id="IPR015422">
    <property type="entry name" value="PyrdxlP-dep_Trfase_small"/>
</dbReference>
<keyword evidence="3" id="KW-1185">Reference proteome</keyword>
<evidence type="ECO:0000313" key="4">
    <source>
        <dbReference type="Proteomes" id="UP000186547"/>
    </source>
</evidence>
<evidence type="ECO:0000313" key="2">
    <source>
        <dbReference type="EMBL" id="EMA36919.1"/>
    </source>
</evidence>
<dbReference type="Gene3D" id="3.90.1150.10">
    <property type="entry name" value="Aspartate Aminotransferase, domain 1"/>
    <property type="match status" value="1"/>
</dbReference>
<dbReference type="STRING" id="358396.CHINAEXTREME_07850"/>
<name>M0LX41_NATLA</name>
<dbReference type="EMBL" id="CP019285">
    <property type="protein sequence ID" value="APW97691.1"/>
    <property type="molecule type" value="Genomic_DNA"/>
</dbReference>
<dbReference type="RefSeq" id="WP_007140099.1">
    <property type="nucleotide sequence ID" value="NZ_AOLZ01000013.1"/>
</dbReference>